<evidence type="ECO:0000313" key="8">
    <source>
        <dbReference type="Proteomes" id="UP000242180"/>
    </source>
</evidence>
<dbReference type="GO" id="GO:0010960">
    <property type="term" value="P:magnesium ion homeostasis"/>
    <property type="evidence" value="ECO:0007669"/>
    <property type="project" value="InterPro"/>
</dbReference>
<dbReference type="STRING" id="13706.A0A1X2HSZ9"/>
<dbReference type="GO" id="GO:0016020">
    <property type="term" value="C:membrane"/>
    <property type="evidence" value="ECO:0007669"/>
    <property type="project" value="UniProtKB-UniRule"/>
</dbReference>
<gene>
    <name evidence="7" type="ORF">BCR43DRAFT_534177</name>
</gene>
<dbReference type="OMA" id="EGHHARK"/>
<dbReference type="Gene3D" id="3.10.580.10">
    <property type="entry name" value="CBS-domain"/>
    <property type="match status" value="1"/>
</dbReference>
<keyword evidence="2 4" id="KW-0472">Membrane</keyword>
<evidence type="ECO:0000256" key="2">
    <source>
        <dbReference type="PROSITE-ProRule" id="PRU01193"/>
    </source>
</evidence>
<feature type="compositionally biased region" description="Basic and acidic residues" evidence="3">
    <location>
        <begin position="318"/>
        <end position="328"/>
    </location>
</feature>
<feature type="transmembrane region" description="Helical" evidence="4">
    <location>
        <begin position="78"/>
        <end position="97"/>
    </location>
</feature>
<dbReference type="Pfam" id="PF01595">
    <property type="entry name" value="CNNM"/>
    <property type="match status" value="1"/>
</dbReference>
<dbReference type="GO" id="GO:0030026">
    <property type="term" value="P:intracellular manganese ion homeostasis"/>
    <property type="evidence" value="ECO:0007669"/>
    <property type="project" value="TreeGrafter"/>
</dbReference>
<dbReference type="Proteomes" id="UP000242180">
    <property type="component" value="Unassembled WGS sequence"/>
</dbReference>
<proteinExistence type="predicted"/>
<dbReference type="PANTHER" id="PTHR12064">
    <property type="entry name" value="METAL TRANSPORTER CNNM"/>
    <property type="match status" value="1"/>
</dbReference>
<name>A0A1X2HSZ9_SYNRA</name>
<evidence type="ECO:0000256" key="3">
    <source>
        <dbReference type="SAM" id="MobiDB-lite"/>
    </source>
</evidence>
<dbReference type="InterPro" id="IPR002550">
    <property type="entry name" value="CNNM"/>
</dbReference>
<evidence type="ECO:0000256" key="1">
    <source>
        <dbReference type="ARBA" id="ARBA00022737"/>
    </source>
</evidence>
<sequence length="407" mass="44870">MAIIALVVMSGIVAGLTLGLMSQDATNLEILAAAGTPSQKKHAARIRPIRKNGHLLLTSLLLTNTVLNETLPILCDGLFGKGYVAVIISTALIVMFSEILPQAVCSRHGLAIGAFFAIPVRILIYFWYILAWPIAKALDALLGIHHGVMYNSAEMRELIGLHKENLQPMTIRLAQRIMDSNDETVGSCLQKKAKRPDVCLHSNMTLTKEVYQLVLAHGALPVYEKKKDKELQRDNIIGIVNTKILAQTDPDANLPLWKLSLKPIVEVPSSMPVLQLLEALHHERNSFAWVYLHHPPTLPAPSVHETKPKKQSRLRSLFEKGKSAKSKSEDDEEKQQCQGEQPISGTRDDRSAPRVMLGVLSLTEVLDHLTQRPSRPTLGQCRSGKSLTTYSDKSDDTDASTIIASSL</sequence>
<evidence type="ECO:0000256" key="5">
    <source>
        <dbReference type="SAM" id="SignalP"/>
    </source>
</evidence>
<dbReference type="PROSITE" id="PS51846">
    <property type="entry name" value="CNNM"/>
    <property type="match status" value="1"/>
</dbReference>
<dbReference type="PANTHER" id="PTHR12064:SF97">
    <property type="entry name" value="METAL TRANSPORTER CNNM-5"/>
    <property type="match status" value="1"/>
</dbReference>
<dbReference type="AlphaFoldDB" id="A0A1X2HSZ9"/>
<evidence type="ECO:0000259" key="6">
    <source>
        <dbReference type="PROSITE" id="PS51846"/>
    </source>
</evidence>
<dbReference type="OrthoDB" id="5353557at2759"/>
<feature type="transmembrane region" description="Helical" evidence="4">
    <location>
        <begin position="109"/>
        <end position="130"/>
    </location>
</feature>
<comment type="caution">
    <text evidence="7">The sequence shown here is derived from an EMBL/GenBank/DDBJ whole genome shotgun (WGS) entry which is preliminary data.</text>
</comment>
<protein>
    <recommendedName>
        <fullName evidence="6">CNNM transmembrane domain-containing protein</fullName>
    </recommendedName>
</protein>
<accession>A0A1X2HSZ9</accession>
<feature type="signal peptide" evidence="5">
    <location>
        <begin position="1"/>
        <end position="19"/>
    </location>
</feature>
<dbReference type="InterPro" id="IPR045095">
    <property type="entry name" value="ACDP"/>
</dbReference>
<evidence type="ECO:0000313" key="7">
    <source>
        <dbReference type="EMBL" id="ORZ02712.1"/>
    </source>
</evidence>
<dbReference type="InParanoid" id="A0A1X2HSZ9"/>
<keyword evidence="2 4" id="KW-0812">Transmembrane</keyword>
<dbReference type="EMBL" id="MCGN01000001">
    <property type="protein sequence ID" value="ORZ02712.1"/>
    <property type="molecule type" value="Genomic_DNA"/>
</dbReference>
<dbReference type="InterPro" id="IPR046342">
    <property type="entry name" value="CBS_dom_sf"/>
</dbReference>
<keyword evidence="2 4" id="KW-1133">Transmembrane helix</keyword>
<feature type="region of interest" description="Disordered" evidence="3">
    <location>
        <begin position="371"/>
        <end position="397"/>
    </location>
</feature>
<organism evidence="7 8">
    <name type="scientific">Syncephalastrum racemosum</name>
    <name type="common">Filamentous fungus</name>
    <dbReference type="NCBI Taxonomy" id="13706"/>
    <lineage>
        <taxon>Eukaryota</taxon>
        <taxon>Fungi</taxon>
        <taxon>Fungi incertae sedis</taxon>
        <taxon>Mucoromycota</taxon>
        <taxon>Mucoromycotina</taxon>
        <taxon>Mucoromycetes</taxon>
        <taxon>Mucorales</taxon>
        <taxon>Syncephalastraceae</taxon>
        <taxon>Syncephalastrum</taxon>
    </lineage>
</organism>
<feature type="chain" id="PRO_5013004747" description="CNNM transmembrane domain-containing protein" evidence="5">
    <location>
        <begin position="20"/>
        <end position="407"/>
    </location>
</feature>
<evidence type="ECO:0000256" key="4">
    <source>
        <dbReference type="SAM" id="Phobius"/>
    </source>
</evidence>
<dbReference type="GO" id="GO:0005737">
    <property type="term" value="C:cytoplasm"/>
    <property type="evidence" value="ECO:0007669"/>
    <property type="project" value="TreeGrafter"/>
</dbReference>
<keyword evidence="8" id="KW-1185">Reference proteome</keyword>
<keyword evidence="5" id="KW-0732">Signal</keyword>
<reference evidence="7 8" key="1">
    <citation type="submission" date="2016-07" db="EMBL/GenBank/DDBJ databases">
        <title>Pervasive Adenine N6-methylation of Active Genes in Fungi.</title>
        <authorList>
            <consortium name="DOE Joint Genome Institute"/>
            <person name="Mondo S.J."/>
            <person name="Dannebaum R.O."/>
            <person name="Kuo R.C."/>
            <person name="Labutti K."/>
            <person name="Haridas S."/>
            <person name="Kuo A."/>
            <person name="Salamov A."/>
            <person name="Ahrendt S.R."/>
            <person name="Lipzen A."/>
            <person name="Sullivan W."/>
            <person name="Andreopoulos W.B."/>
            <person name="Clum A."/>
            <person name="Lindquist E."/>
            <person name="Daum C."/>
            <person name="Ramamoorthy G.K."/>
            <person name="Gryganskyi A."/>
            <person name="Culley D."/>
            <person name="Magnuson J.K."/>
            <person name="James T.Y."/>
            <person name="O'Malley M.A."/>
            <person name="Stajich J.E."/>
            <person name="Spatafora J.W."/>
            <person name="Visel A."/>
            <person name="Grigoriev I.V."/>
        </authorList>
    </citation>
    <scope>NUCLEOTIDE SEQUENCE [LARGE SCALE GENOMIC DNA]</scope>
    <source>
        <strain evidence="7 8">NRRL 2496</strain>
    </source>
</reference>
<keyword evidence="1" id="KW-0677">Repeat</keyword>
<feature type="region of interest" description="Disordered" evidence="3">
    <location>
        <begin position="318"/>
        <end position="352"/>
    </location>
</feature>
<feature type="domain" description="CNNM transmembrane" evidence="6">
    <location>
        <begin position="1"/>
        <end position="183"/>
    </location>
</feature>